<dbReference type="AlphaFoldDB" id="A0A8N4KXY4"/>
<dbReference type="Proteomes" id="UP001652620">
    <property type="component" value="Unplaced"/>
</dbReference>
<name>A0A8N4KXY4_BACDO</name>
<proteinExistence type="predicted"/>
<reference evidence="2" key="1">
    <citation type="submission" date="2025-08" db="UniProtKB">
        <authorList>
            <consortium name="RefSeq"/>
        </authorList>
    </citation>
    <scope>IDENTIFICATION</scope>
    <source>
        <tissue evidence="2">Adult</tissue>
    </source>
</reference>
<sequence length="533" mass="60566">MPKFLNAMSEMRRRRRRRHENELRFNCLDSKQENRTKTYNAQPKVVVNMDVCSPRNSSTIETSNFQSTSNFETSNFQSTAVVNSEPLEYDDDIYLTQLNSKDVCTSDHSKVGQLTYDKGQEFLYIKSEEIADTYNAHPKVVVNSQSEYDIPTTHVNSMDVCSSKNSSTIETSNFQSTAVVNSEPLEYDDDIYLTQLNSKDVCTSDHSKVGQLTYDKGQEFLYIKSEEIADTYNAHPKVVVNSQSEYDIPTTHVNSMDVCSSKNSSTIETSNFQSTAVVNSEPLEYDDDIYLTQLNSKDVCTSNHSKVGQLTYDEGQEFLCIKSEEIAEDKTPEVTDNFMLYEINARNSVVLNVNQLNTEFDKHTKNHASEIVVTQHLQLPRSENSKIRIQNAATSKIATANDTTTNRLIPQTPYFVEIPGKSSLQQKASSGRKVASLKINKTRHAKMLTNFSEGTSKCACHLNPMKNVDVHSNLELKDFFERMFEETRKLKLEDRQTIKTELLKAVSQAQEDVEAGKFCEKCYTMLAQPKKRC</sequence>
<evidence type="ECO:0000313" key="1">
    <source>
        <dbReference type="Proteomes" id="UP001652620"/>
    </source>
</evidence>
<gene>
    <name evidence="2" type="primary">LOC105224433</name>
</gene>
<evidence type="ECO:0000313" key="2">
    <source>
        <dbReference type="RefSeq" id="XP_029405342.2"/>
    </source>
</evidence>
<organism evidence="1 2">
    <name type="scientific">Bactrocera dorsalis</name>
    <name type="common">Oriental fruit fly</name>
    <name type="synonym">Dacus dorsalis</name>
    <dbReference type="NCBI Taxonomy" id="27457"/>
    <lineage>
        <taxon>Eukaryota</taxon>
        <taxon>Metazoa</taxon>
        <taxon>Ecdysozoa</taxon>
        <taxon>Arthropoda</taxon>
        <taxon>Hexapoda</taxon>
        <taxon>Insecta</taxon>
        <taxon>Pterygota</taxon>
        <taxon>Neoptera</taxon>
        <taxon>Endopterygota</taxon>
        <taxon>Diptera</taxon>
        <taxon>Brachycera</taxon>
        <taxon>Muscomorpha</taxon>
        <taxon>Tephritoidea</taxon>
        <taxon>Tephritidae</taxon>
        <taxon>Bactrocera</taxon>
        <taxon>Bactrocera</taxon>
    </lineage>
</organism>
<keyword evidence="1" id="KW-1185">Reference proteome</keyword>
<dbReference type="KEGG" id="bdr:105224433"/>
<dbReference type="OrthoDB" id="8002782at2759"/>
<dbReference type="GeneID" id="105224433"/>
<dbReference type="RefSeq" id="XP_029405342.2">
    <property type="nucleotide sequence ID" value="XM_029549482.2"/>
</dbReference>
<accession>A0A8N4KXY4</accession>
<protein>
    <submittedName>
        <fullName evidence="2">Uncharacterized protein LOC105224433 isoform X1</fullName>
    </submittedName>
</protein>